<keyword evidence="1" id="KW-0812">Transmembrane</keyword>
<evidence type="ECO:0008006" key="4">
    <source>
        <dbReference type="Google" id="ProtNLM"/>
    </source>
</evidence>
<sequence>MGFLSSAQALVFLALSLLVLGLCVVALVDAARRPASAFTAGGKRTKNFWLAVLGVSTAIAFIGVGNSGFLFFAVIAAVAASVYLVDVKPAIAPYSGRGGSGGPGGPGRW</sequence>
<dbReference type="RefSeq" id="WP_034224535.1">
    <property type="nucleotide sequence ID" value="NZ_AXCW01000052.1"/>
</dbReference>
<dbReference type="Proteomes" id="UP000019753">
    <property type="component" value="Unassembled WGS sequence"/>
</dbReference>
<feature type="transmembrane region" description="Helical" evidence="1">
    <location>
        <begin position="70"/>
        <end position="87"/>
    </location>
</feature>
<proteinExistence type="predicted"/>
<comment type="caution">
    <text evidence="2">The sequence shown here is derived from an EMBL/GenBank/DDBJ whole genome shotgun (WGS) entry which is preliminary data.</text>
</comment>
<keyword evidence="3" id="KW-1185">Reference proteome</keyword>
<name>A0A021VVG8_9CELL</name>
<organism evidence="2 3">
    <name type="scientific">Actinotalea ferrariae CF5-4</name>
    <dbReference type="NCBI Taxonomy" id="948458"/>
    <lineage>
        <taxon>Bacteria</taxon>
        <taxon>Bacillati</taxon>
        <taxon>Actinomycetota</taxon>
        <taxon>Actinomycetes</taxon>
        <taxon>Micrococcales</taxon>
        <taxon>Cellulomonadaceae</taxon>
        <taxon>Actinotalea</taxon>
    </lineage>
</organism>
<feature type="transmembrane region" description="Helical" evidence="1">
    <location>
        <begin position="48"/>
        <end position="64"/>
    </location>
</feature>
<reference evidence="2 3" key="1">
    <citation type="submission" date="2014-01" db="EMBL/GenBank/DDBJ databases">
        <title>Actinotalea ferrariae CF5-4.</title>
        <authorList>
            <person name="Chen F."/>
            <person name="Li Y."/>
            <person name="Wang G."/>
        </authorList>
    </citation>
    <scope>NUCLEOTIDE SEQUENCE [LARGE SCALE GENOMIC DNA]</scope>
    <source>
        <strain evidence="2 3">CF5-4</strain>
    </source>
</reference>
<dbReference type="EMBL" id="AXCW01000052">
    <property type="protein sequence ID" value="EYR64040.1"/>
    <property type="molecule type" value="Genomic_DNA"/>
</dbReference>
<evidence type="ECO:0000313" key="3">
    <source>
        <dbReference type="Proteomes" id="UP000019753"/>
    </source>
</evidence>
<evidence type="ECO:0000256" key="1">
    <source>
        <dbReference type="SAM" id="Phobius"/>
    </source>
</evidence>
<dbReference type="OrthoDB" id="4774469at2"/>
<feature type="transmembrane region" description="Helical" evidence="1">
    <location>
        <begin position="6"/>
        <end position="28"/>
    </location>
</feature>
<keyword evidence="1" id="KW-0472">Membrane</keyword>
<evidence type="ECO:0000313" key="2">
    <source>
        <dbReference type="EMBL" id="EYR64040.1"/>
    </source>
</evidence>
<dbReference type="AlphaFoldDB" id="A0A021VVG8"/>
<protein>
    <recommendedName>
        <fullName evidence="4">DUF2516 domain-containing protein</fullName>
    </recommendedName>
</protein>
<keyword evidence="1" id="KW-1133">Transmembrane helix</keyword>
<accession>A0A021VVG8</accession>
<dbReference type="Pfam" id="PF10724">
    <property type="entry name" value="DUF2516"/>
    <property type="match status" value="1"/>
</dbReference>
<dbReference type="InterPro" id="IPR019662">
    <property type="entry name" value="DUF2516"/>
</dbReference>
<gene>
    <name evidence="2" type="ORF">N866_16235</name>
</gene>